<reference evidence="2 3" key="1">
    <citation type="submission" date="2018-04" db="EMBL/GenBank/DDBJ databases">
        <title>Novel actinobacteria from marine sediment.</title>
        <authorList>
            <person name="Ng Z.Y."/>
            <person name="Tan G.Y.A."/>
        </authorList>
    </citation>
    <scope>NUCLEOTIDE SEQUENCE [LARGE SCALE GENOMIC DNA]</scope>
    <source>
        <strain evidence="2 3">TPS81</strain>
    </source>
</reference>
<sequence>MAVAGCGGSGGGAEQEETAPAREGSPPPAAASASSDAAPGGGPAGTWESIVDGSEIATMVVSGDEVTTSGPLSCPGSLSTEGGETVITLDCPGGSPGRERGTVETNPEGDRLFISWEGEAWGGYVDSFVRTGG</sequence>
<dbReference type="EMBL" id="QEIN01000247">
    <property type="protein sequence ID" value="RCV51553.1"/>
    <property type="molecule type" value="Genomic_DNA"/>
</dbReference>
<organism evidence="2 3">
    <name type="scientific">Marinitenerispora sediminis</name>
    <dbReference type="NCBI Taxonomy" id="1931232"/>
    <lineage>
        <taxon>Bacteria</taxon>
        <taxon>Bacillati</taxon>
        <taxon>Actinomycetota</taxon>
        <taxon>Actinomycetes</taxon>
        <taxon>Streptosporangiales</taxon>
        <taxon>Nocardiopsidaceae</taxon>
        <taxon>Marinitenerispora</taxon>
    </lineage>
</organism>
<feature type="region of interest" description="Disordered" evidence="1">
    <location>
        <begin position="1"/>
        <end position="49"/>
    </location>
</feature>
<evidence type="ECO:0000256" key="1">
    <source>
        <dbReference type="SAM" id="MobiDB-lite"/>
    </source>
</evidence>
<evidence type="ECO:0000313" key="3">
    <source>
        <dbReference type="Proteomes" id="UP000253318"/>
    </source>
</evidence>
<comment type="caution">
    <text evidence="2">The sequence shown here is derived from an EMBL/GenBank/DDBJ whole genome shotgun (WGS) entry which is preliminary data.</text>
</comment>
<name>A0A368SZV8_9ACTN</name>
<accession>A0A368SZV8</accession>
<feature type="compositionally biased region" description="Gly residues" evidence="1">
    <location>
        <begin position="1"/>
        <end position="13"/>
    </location>
</feature>
<dbReference type="Proteomes" id="UP000253318">
    <property type="component" value="Unassembled WGS sequence"/>
</dbReference>
<dbReference type="AlphaFoldDB" id="A0A368SZV8"/>
<evidence type="ECO:0000313" key="2">
    <source>
        <dbReference type="EMBL" id="RCV51553.1"/>
    </source>
</evidence>
<gene>
    <name evidence="2" type="ORF">DEF24_23065</name>
</gene>
<keyword evidence="3" id="KW-1185">Reference proteome</keyword>
<proteinExistence type="predicted"/>
<protein>
    <submittedName>
        <fullName evidence="2">Uncharacterized protein</fullName>
    </submittedName>
</protein>